<dbReference type="Pfam" id="PF05653">
    <property type="entry name" value="Mg_trans_NIPA"/>
    <property type="match status" value="2"/>
</dbReference>
<protein>
    <submittedName>
        <fullName evidence="6">Uncharacterized protein</fullName>
    </submittedName>
</protein>
<evidence type="ECO:0000256" key="3">
    <source>
        <dbReference type="ARBA" id="ARBA00022989"/>
    </source>
</evidence>
<feature type="transmembrane region" description="Helical" evidence="5">
    <location>
        <begin position="327"/>
        <end position="347"/>
    </location>
</feature>
<evidence type="ECO:0000313" key="7">
    <source>
        <dbReference type="Proteomes" id="UP000738359"/>
    </source>
</evidence>
<dbReference type="GO" id="GO:0016020">
    <property type="term" value="C:membrane"/>
    <property type="evidence" value="ECO:0007669"/>
    <property type="project" value="UniProtKB-SubCell"/>
</dbReference>
<evidence type="ECO:0000256" key="5">
    <source>
        <dbReference type="SAM" id="Phobius"/>
    </source>
</evidence>
<gene>
    <name evidence="6" type="ORF">BGZ70_000607</name>
</gene>
<feature type="transmembrane region" description="Helical" evidence="5">
    <location>
        <begin position="359"/>
        <end position="380"/>
    </location>
</feature>
<name>A0A9P6IXZ9_MORAP</name>
<dbReference type="PANTHER" id="PTHR12570:SF86">
    <property type="entry name" value="ADR321CP"/>
    <property type="match status" value="1"/>
</dbReference>
<dbReference type="GO" id="GO:0015095">
    <property type="term" value="F:magnesium ion transmembrane transporter activity"/>
    <property type="evidence" value="ECO:0007669"/>
    <property type="project" value="InterPro"/>
</dbReference>
<keyword evidence="2 5" id="KW-0812">Transmembrane</keyword>
<evidence type="ECO:0000256" key="4">
    <source>
        <dbReference type="ARBA" id="ARBA00023136"/>
    </source>
</evidence>
<dbReference type="AlphaFoldDB" id="A0A9P6IXZ9"/>
<evidence type="ECO:0000313" key="6">
    <source>
        <dbReference type="EMBL" id="KAF9952421.1"/>
    </source>
</evidence>
<dbReference type="PANTHER" id="PTHR12570">
    <property type="match status" value="1"/>
</dbReference>
<evidence type="ECO:0000256" key="1">
    <source>
        <dbReference type="ARBA" id="ARBA00004141"/>
    </source>
</evidence>
<keyword evidence="7" id="KW-1185">Reference proteome</keyword>
<feature type="transmembrane region" description="Helical" evidence="5">
    <location>
        <begin position="155"/>
        <end position="174"/>
    </location>
</feature>
<dbReference type="OrthoDB" id="2504919at2759"/>
<accession>A0A9P6IXZ9</accession>
<comment type="subcellular location">
    <subcellularLocation>
        <location evidence="1">Membrane</location>
        <topology evidence="1">Multi-pass membrane protein</topology>
    </subcellularLocation>
</comment>
<dbReference type="Proteomes" id="UP000738359">
    <property type="component" value="Unassembled WGS sequence"/>
</dbReference>
<keyword evidence="4 5" id="KW-0472">Membrane</keyword>
<comment type="caution">
    <text evidence="6">The sequence shown here is derived from an EMBL/GenBank/DDBJ whole genome shotgun (WGS) entry which is preliminary data.</text>
</comment>
<organism evidence="6 7">
    <name type="scientific">Mortierella alpina</name>
    <name type="common">Oleaginous fungus</name>
    <name type="synonym">Mortierella renispora</name>
    <dbReference type="NCBI Taxonomy" id="64518"/>
    <lineage>
        <taxon>Eukaryota</taxon>
        <taxon>Fungi</taxon>
        <taxon>Fungi incertae sedis</taxon>
        <taxon>Mucoromycota</taxon>
        <taxon>Mortierellomycotina</taxon>
        <taxon>Mortierellomycetes</taxon>
        <taxon>Mortierellales</taxon>
        <taxon>Mortierellaceae</taxon>
        <taxon>Mortierella</taxon>
    </lineage>
</organism>
<dbReference type="EMBL" id="JAAAHY010001120">
    <property type="protein sequence ID" value="KAF9952421.1"/>
    <property type="molecule type" value="Genomic_DNA"/>
</dbReference>
<feature type="transmembrane region" description="Helical" evidence="5">
    <location>
        <begin position="194"/>
        <end position="214"/>
    </location>
</feature>
<keyword evidence="3 5" id="KW-1133">Transmembrane helix</keyword>
<feature type="non-terminal residue" evidence="6">
    <location>
        <position position="462"/>
    </location>
</feature>
<feature type="transmembrane region" description="Helical" evidence="5">
    <location>
        <begin position="386"/>
        <end position="410"/>
    </location>
</feature>
<dbReference type="InterPro" id="IPR008521">
    <property type="entry name" value="Mg_trans_NIPA"/>
</dbReference>
<dbReference type="InterPro" id="IPR037185">
    <property type="entry name" value="EmrE-like"/>
</dbReference>
<reference evidence="6" key="1">
    <citation type="journal article" date="2020" name="Fungal Divers.">
        <title>Resolving the Mortierellaceae phylogeny through synthesis of multi-gene phylogenetics and phylogenomics.</title>
        <authorList>
            <person name="Vandepol N."/>
            <person name="Liber J."/>
            <person name="Desiro A."/>
            <person name="Na H."/>
            <person name="Kennedy M."/>
            <person name="Barry K."/>
            <person name="Grigoriev I.V."/>
            <person name="Miller A.N."/>
            <person name="O'Donnell K."/>
            <person name="Stajich J.E."/>
            <person name="Bonito G."/>
        </authorList>
    </citation>
    <scope>NUCLEOTIDE SEQUENCE</scope>
    <source>
        <strain evidence="6">CK1249</strain>
    </source>
</reference>
<proteinExistence type="predicted"/>
<dbReference type="SUPFAM" id="SSF103481">
    <property type="entry name" value="Multidrug resistance efflux transporter EmrE"/>
    <property type="match status" value="1"/>
</dbReference>
<evidence type="ECO:0000256" key="2">
    <source>
        <dbReference type="ARBA" id="ARBA00022692"/>
    </source>
</evidence>
<feature type="transmembrane region" description="Helical" evidence="5">
    <location>
        <begin position="125"/>
        <end position="146"/>
    </location>
</feature>
<sequence>MALENLSEVLWSTSGGTGIFGLFDNGTTAAASHRNSLFHGDIPGGGDSTNHNNFVVGISIAVATSFIQSLGLTIQRKSHVLNEAIHPKELRRQACHRPLWHLGFHTYILSNMTGTIFSIGYLPVIILAPLAAVTLVFNALFARLLLGDVFSRQSAAGTLLILLGAITIGLFGVVPEPSHSLEDLIQLYKRPAFIVYFSLIELTVASLLVGNRIVEQVLRHNARAALSASTSATAGGAGATVANHHRVASTASSLHHLSLNSIQSHRYSKLLGGRRFGKMSPTKIKTLLGVSYGCVSGMLSSQALLFAKSAIELLMLTIIQGKNQFESPLSWFLVIALITAALLQLYYLNKGLRLCDTVLLVPLSFCAYNVSCLFNGLVYYNQWGRLYWWQILLVLFGISQVLIGVLVLAWRPSSSLSAGDDYYGDEGDESDEATLLLPNASRPTTPRHSRVFSFKGVSGGGG</sequence>